<sequence>MSGNESLAASRRLNILLNHLNNEEDNNPKEWRTLSPSQCLTVCTNRDRKWNGYGYKDTVFKFDERGTAFSTGNRYSNF</sequence>
<feature type="non-terminal residue" evidence="1">
    <location>
        <position position="78"/>
    </location>
</feature>
<protein>
    <submittedName>
        <fullName evidence="1">9515_t:CDS:1</fullName>
    </submittedName>
</protein>
<gene>
    <name evidence="1" type="ORF">RPERSI_LOCUS23821</name>
</gene>
<keyword evidence="2" id="KW-1185">Reference proteome</keyword>
<organism evidence="1 2">
    <name type="scientific">Racocetra persica</name>
    <dbReference type="NCBI Taxonomy" id="160502"/>
    <lineage>
        <taxon>Eukaryota</taxon>
        <taxon>Fungi</taxon>
        <taxon>Fungi incertae sedis</taxon>
        <taxon>Mucoromycota</taxon>
        <taxon>Glomeromycotina</taxon>
        <taxon>Glomeromycetes</taxon>
        <taxon>Diversisporales</taxon>
        <taxon>Gigasporaceae</taxon>
        <taxon>Racocetra</taxon>
    </lineage>
</organism>
<dbReference type="Proteomes" id="UP000789920">
    <property type="component" value="Unassembled WGS sequence"/>
</dbReference>
<proteinExistence type="predicted"/>
<name>A0ACA9RVQ6_9GLOM</name>
<evidence type="ECO:0000313" key="2">
    <source>
        <dbReference type="Proteomes" id="UP000789920"/>
    </source>
</evidence>
<accession>A0ACA9RVQ6</accession>
<comment type="caution">
    <text evidence="1">The sequence shown here is derived from an EMBL/GenBank/DDBJ whole genome shotgun (WGS) entry which is preliminary data.</text>
</comment>
<reference evidence="1" key="1">
    <citation type="submission" date="2021-06" db="EMBL/GenBank/DDBJ databases">
        <authorList>
            <person name="Kallberg Y."/>
            <person name="Tangrot J."/>
            <person name="Rosling A."/>
        </authorList>
    </citation>
    <scope>NUCLEOTIDE SEQUENCE</scope>
    <source>
        <strain evidence="1">MA461A</strain>
    </source>
</reference>
<evidence type="ECO:0000313" key="1">
    <source>
        <dbReference type="EMBL" id="CAG8813676.1"/>
    </source>
</evidence>
<dbReference type="EMBL" id="CAJVQC010075239">
    <property type="protein sequence ID" value="CAG8813676.1"/>
    <property type="molecule type" value="Genomic_DNA"/>
</dbReference>